<dbReference type="KEGG" id="meiy:MIN45_PP11"/>
<accession>A0AAU9C8I3</accession>
<organism evidence="1 2">
    <name type="scientific">Methylomarinovum tepidoasis</name>
    <dbReference type="NCBI Taxonomy" id="2840183"/>
    <lineage>
        <taxon>Bacteria</taxon>
        <taxon>Pseudomonadati</taxon>
        <taxon>Pseudomonadota</taxon>
        <taxon>Gammaproteobacteria</taxon>
        <taxon>Methylococcales</taxon>
        <taxon>Methylothermaceae</taxon>
        <taxon>Methylomarinovum</taxon>
    </lineage>
</organism>
<evidence type="ECO:0000313" key="1">
    <source>
        <dbReference type="EMBL" id="BCX89997.1"/>
    </source>
</evidence>
<dbReference type="AlphaFoldDB" id="A0AAU9C8I3"/>
<dbReference type="Proteomes" id="UP001321450">
    <property type="component" value="Plasmid IN45P"/>
</dbReference>
<reference evidence="2" key="1">
    <citation type="journal article" date="2024" name="Int. J. Syst. Evol. Microbiol.">
        <title>Methylomarinovum tepidoasis sp. nov., a moderately thermophilic methanotroph of the family Methylothermaceae isolated from a deep-sea hydrothermal field.</title>
        <authorList>
            <person name="Hirayama H."/>
            <person name="Takaki Y."/>
            <person name="Abe M."/>
            <person name="Miyazaki M."/>
            <person name="Uematsu K."/>
            <person name="Matsui Y."/>
            <person name="Takai K."/>
        </authorList>
    </citation>
    <scope>NUCLEOTIDE SEQUENCE [LARGE SCALE GENOMIC DNA]</scope>
    <source>
        <strain evidence="2">IN45</strain>
        <plasmid evidence="2">IN45P</plasmid>
    </source>
</reference>
<sequence>MVMSEATERVRRHRRKLREAGLRPIQLWVPDTRNPKFREECRRQSRRLRDDPDENEMLAWIEQAADLDDWE</sequence>
<proteinExistence type="predicted"/>
<evidence type="ECO:0008006" key="3">
    <source>
        <dbReference type="Google" id="ProtNLM"/>
    </source>
</evidence>
<keyword evidence="2" id="KW-1185">Reference proteome</keyword>
<dbReference type="InterPro" id="IPR021558">
    <property type="entry name" value="MazE-like"/>
</dbReference>
<name>A0AAU9C8I3_9GAMM</name>
<keyword evidence="1" id="KW-0614">Plasmid</keyword>
<dbReference type="Pfam" id="PF11455">
    <property type="entry name" value="MazE-like"/>
    <property type="match status" value="1"/>
</dbReference>
<geneLocation type="plasmid" evidence="1 2">
    <name>IN45P</name>
</geneLocation>
<gene>
    <name evidence="1" type="ORF">MIN45_PP11</name>
</gene>
<evidence type="ECO:0000313" key="2">
    <source>
        <dbReference type="Proteomes" id="UP001321450"/>
    </source>
</evidence>
<dbReference type="EMBL" id="AP024719">
    <property type="protein sequence ID" value="BCX89997.1"/>
    <property type="molecule type" value="Genomic_DNA"/>
</dbReference>
<protein>
    <recommendedName>
        <fullName evidence="3">DUF3018 family protein</fullName>
    </recommendedName>
</protein>